<reference evidence="2" key="2">
    <citation type="journal article" date="2012" name="PLoS ONE">
        <title>A Deeply Branching Thermophilic Bacterium with an Ancient Acetyl-CoA Pathway Dominates a Subsurface Ecosystem.</title>
        <authorList>
            <person name="Takami H."/>
            <person name="Noguchi H."/>
            <person name="Takaki Y."/>
            <person name="Uchiyama I."/>
            <person name="Toyoda A."/>
            <person name="Nishi S."/>
            <person name="Chee G.-J."/>
            <person name="Arai W."/>
            <person name="Nunoura T."/>
            <person name="Itoh T."/>
            <person name="Hattori M."/>
            <person name="Takai K."/>
        </authorList>
    </citation>
    <scope>NUCLEOTIDE SEQUENCE</scope>
</reference>
<evidence type="ECO:0000256" key="1">
    <source>
        <dbReference type="SAM" id="SignalP"/>
    </source>
</evidence>
<dbReference type="EMBL" id="AP011798">
    <property type="protein sequence ID" value="BAL58264.1"/>
    <property type="molecule type" value="Genomic_DNA"/>
</dbReference>
<evidence type="ECO:0000313" key="2">
    <source>
        <dbReference type="EMBL" id="BAL58264.1"/>
    </source>
</evidence>
<feature type="chain" id="PRO_5003598256" evidence="1">
    <location>
        <begin position="31"/>
        <end position="69"/>
    </location>
</feature>
<proteinExistence type="predicted"/>
<gene>
    <name evidence="2" type="ORF">HGMM_F55E10C26</name>
</gene>
<dbReference type="AlphaFoldDB" id="H5SQ28"/>
<feature type="signal peptide" evidence="1">
    <location>
        <begin position="1"/>
        <end position="30"/>
    </location>
</feature>
<name>H5SQ28_9BACT</name>
<keyword evidence="1" id="KW-0732">Signal</keyword>
<organism evidence="2">
    <name type="scientific">uncultured Acidobacteriota bacterium</name>
    <dbReference type="NCBI Taxonomy" id="171953"/>
    <lineage>
        <taxon>Bacteria</taxon>
        <taxon>Pseudomonadati</taxon>
        <taxon>Acidobacteriota</taxon>
        <taxon>environmental samples</taxon>
    </lineage>
</organism>
<protein>
    <submittedName>
        <fullName evidence="2">Uncharacterized protein</fullName>
    </submittedName>
</protein>
<sequence length="69" mass="7328">MARMAWNAARAFRSRAMRLAMGLAILMALTAPPQGRSRLGQSDVPLPAGVLASSPLPPNMAQFLCNSDC</sequence>
<accession>H5SQ28</accession>
<reference evidence="2" key="1">
    <citation type="journal article" date="2005" name="Environ. Microbiol.">
        <title>Genetic and functional properties of uncultivated thermophilic crenarchaeotes from a subsurface gold mine as revealed by analysis of genome fragments.</title>
        <authorList>
            <person name="Nunoura T."/>
            <person name="Hirayama H."/>
            <person name="Takami H."/>
            <person name="Oida H."/>
            <person name="Nishi S."/>
            <person name="Shimamura S."/>
            <person name="Suzuki Y."/>
            <person name="Inagaki F."/>
            <person name="Takai K."/>
            <person name="Nealson K.H."/>
            <person name="Horikoshi K."/>
        </authorList>
    </citation>
    <scope>NUCLEOTIDE SEQUENCE</scope>
</reference>